<proteinExistence type="predicted"/>
<dbReference type="PANTHER" id="PTHR47183">
    <property type="entry name" value="GLUCOSE-1-PHOSPHATE CYTIDYLYLTRANSFERASE-RELATED"/>
    <property type="match status" value="1"/>
</dbReference>
<evidence type="ECO:0000313" key="2">
    <source>
        <dbReference type="Proteomes" id="UP000199013"/>
    </source>
</evidence>
<organism evidence="1 2">
    <name type="scientific">Candidatus Protofrankia californiensis</name>
    <dbReference type="NCBI Taxonomy" id="1839754"/>
    <lineage>
        <taxon>Bacteria</taxon>
        <taxon>Bacillati</taxon>
        <taxon>Actinomycetota</taxon>
        <taxon>Actinomycetes</taxon>
        <taxon>Frankiales</taxon>
        <taxon>Frankiaceae</taxon>
        <taxon>Protofrankia</taxon>
    </lineage>
</organism>
<accession>A0A1C3NXE3</accession>
<dbReference type="GO" id="GO:0047343">
    <property type="term" value="F:glucose-1-phosphate cytidylyltransferase activity"/>
    <property type="evidence" value="ECO:0007669"/>
    <property type="project" value="InterPro"/>
</dbReference>
<dbReference type="SUPFAM" id="SSF53448">
    <property type="entry name" value="Nucleotide-diphospho-sugar transferases"/>
    <property type="match status" value="1"/>
</dbReference>
<dbReference type="PANTHER" id="PTHR47183:SF3">
    <property type="entry name" value="TRANSFERASE"/>
    <property type="match status" value="1"/>
</dbReference>
<keyword evidence="2" id="KW-1185">Reference proteome</keyword>
<evidence type="ECO:0008006" key="3">
    <source>
        <dbReference type="Google" id="ProtNLM"/>
    </source>
</evidence>
<dbReference type="EMBL" id="FLUV01000948">
    <property type="protein sequence ID" value="SBW22188.1"/>
    <property type="molecule type" value="Genomic_DNA"/>
</dbReference>
<gene>
    <name evidence="1" type="ORF">FDG2_2269</name>
</gene>
<dbReference type="InterPro" id="IPR029044">
    <property type="entry name" value="Nucleotide-diphossugar_trans"/>
</dbReference>
<dbReference type="AlphaFoldDB" id="A0A1C3NXE3"/>
<dbReference type="InterPro" id="IPR013446">
    <property type="entry name" value="G1P_cyt_trans-like"/>
</dbReference>
<sequence length="102" mass="11535">MIRSIAPLAMQDVWVNAGFFVLRPAVFDVIGPGEDLVDAPFGRLAQADRLGGFRYSGFWRAMDTAKDRLILDELWCSGVRPWAIWEHPVHDELVPSQSRAPR</sequence>
<protein>
    <recommendedName>
        <fullName evidence="3">Glucose-1-phosphate cytidylyltransferase</fullName>
    </recommendedName>
</protein>
<dbReference type="Gene3D" id="3.90.550.10">
    <property type="entry name" value="Spore Coat Polysaccharide Biosynthesis Protein SpsA, Chain A"/>
    <property type="match status" value="1"/>
</dbReference>
<evidence type="ECO:0000313" key="1">
    <source>
        <dbReference type="EMBL" id="SBW22188.1"/>
    </source>
</evidence>
<name>A0A1C3NXE3_9ACTN</name>
<reference evidence="2" key="1">
    <citation type="submission" date="2016-02" db="EMBL/GenBank/DDBJ databases">
        <authorList>
            <person name="Wibberg D."/>
        </authorList>
    </citation>
    <scope>NUCLEOTIDE SEQUENCE [LARGE SCALE GENOMIC DNA]</scope>
</reference>
<dbReference type="Proteomes" id="UP000199013">
    <property type="component" value="Unassembled WGS sequence"/>
</dbReference>